<dbReference type="RefSeq" id="WP_248669091.1">
    <property type="nucleotide sequence ID" value="NZ_JALPRX010000103.1"/>
</dbReference>
<accession>A0A9X1YIY1</accession>
<reference evidence="1" key="1">
    <citation type="submission" date="2022-04" db="EMBL/GenBank/DDBJ databases">
        <title>Roseomonas acroporae sp. nov., isolated from coral Acropora digitifera.</title>
        <authorList>
            <person name="Sun H."/>
        </authorList>
    </citation>
    <scope>NUCLEOTIDE SEQUENCE</scope>
    <source>
        <strain evidence="1">NAR14</strain>
    </source>
</reference>
<protein>
    <submittedName>
        <fullName evidence="1">Uncharacterized protein</fullName>
    </submittedName>
</protein>
<dbReference type="InterPro" id="IPR029044">
    <property type="entry name" value="Nucleotide-diphossugar_trans"/>
</dbReference>
<dbReference type="EMBL" id="JALPRX010000103">
    <property type="protein sequence ID" value="MCK8787036.1"/>
    <property type="molecule type" value="Genomic_DNA"/>
</dbReference>
<sequence length="256" mass="27813">MGAQPCIVIATPCFGAMVHQGYMLSVLRLVQHAAGRYALNLHLLGHDSLITRSRNTLVARFLDTPEATHLLFIDADIAFRPEQVDRLLAAGRDVVAGMYPLKVFDWARADRERSRGEDPATAGLLYVGAPCEGAALERDGDFVTATYAGTGFMLIRRAALERMAAAYPETRYRAIHAHPAPAGASPHQYALFDGSIDADGTYLSEDYTFCRRWRAIGGQVWLDTAGALTHIGLHDFAGDPAARFGSVAPQQAKEAI</sequence>
<name>A0A9X1YIY1_9PROT</name>
<comment type="caution">
    <text evidence="1">The sequence shown here is derived from an EMBL/GenBank/DDBJ whole genome shotgun (WGS) entry which is preliminary data.</text>
</comment>
<organism evidence="1 2">
    <name type="scientific">Roseomonas acroporae</name>
    <dbReference type="NCBI Taxonomy" id="2937791"/>
    <lineage>
        <taxon>Bacteria</taxon>
        <taxon>Pseudomonadati</taxon>
        <taxon>Pseudomonadota</taxon>
        <taxon>Alphaproteobacteria</taxon>
        <taxon>Acetobacterales</taxon>
        <taxon>Roseomonadaceae</taxon>
        <taxon>Roseomonas</taxon>
    </lineage>
</organism>
<proteinExistence type="predicted"/>
<gene>
    <name evidence="1" type="ORF">M0638_21920</name>
</gene>
<dbReference type="Gene3D" id="3.90.550.40">
    <property type="match status" value="1"/>
</dbReference>
<keyword evidence="2" id="KW-1185">Reference proteome</keyword>
<evidence type="ECO:0000313" key="2">
    <source>
        <dbReference type="Proteomes" id="UP001139516"/>
    </source>
</evidence>
<evidence type="ECO:0000313" key="1">
    <source>
        <dbReference type="EMBL" id="MCK8787036.1"/>
    </source>
</evidence>
<dbReference type="AlphaFoldDB" id="A0A9X1YIY1"/>
<dbReference type="SUPFAM" id="SSF53448">
    <property type="entry name" value="Nucleotide-diphospho-sugar transferases"/>
    <property type="match status" value="1"/>
</dbReference>
<dbReference type="Proteomes" id="UP001139516">
    <property type="component" value="Unassembled WGS sequence"/>
</dbReference>